<name>E9GD87_DAPPU</name>
<dbReference type="KEGG" id="dpx:DAPPUDRAFT_316546"/>
<evidence type="ECO:0000313" key="2">
    <source>
        <dbReference type="Proteomes" id="UP000000305"/>
    </source>
</evidence>
<evidence type="ECO:0000313" key="1">
    <source>
        <dbReference type="EMBL" id="EFX82736.1"/>
    </source>
</evidence>
<accession>E9GD87</accession>
<reference evidence="1 2" key="1">
    <citation type="journal article" date="2011" name="Science">
        <title>The ecoresponsive genome of Daphnia pulex.</title>
        <authorList>
            <person name="Colbourne J.K."/>
            <person name="Pfrender M.E."/>
            <person name="Gilbert D."/>
            <person name="Thomas W.K."/>
            <person name="Tucker A."/>
            <person name="Oakley T.H."/>
            <person name="Tokishita S."/>
            <person name="Aerts A."/>
            <person name="Arnold G.J."/>
            <person name="Basu M.K."/>
            <person name="Bauer D.J."/>
            <person name="Caceres C.E."/>
            <person name="Carmel L."/>
            <person name="Casola C."/>
            <person name="Choi J.H."/>
            <person name="Detter J.C."/>
            <person name="Dong Q."/>
            <person name="Dusheyko S."/>
            <person name="Eads B.D."/>
            <person name="Frohlich T."/>
            <person name="Geiler-Samerotte K.A."/>
            <person name="Gerlach D."/>
            <person name="Hatcher P."/>
            <person name="Jogdeo S."/>
            <person name="Krijgsveld J."/>
            <person name="Kriventseva E.V."/>
            <person name="Kultz D."/>
            <person name="Laforsch C."/>
            <person name="Lindquist E."/>
            <person name="Lopez J."/>
            <person name="Manak J.R."/>
            <person name="Muller J."/>
            <person name="Pangilinan J."/>
            <person name="Patwardhan R.P."/>
            <person name="Pitluck S."/>
            <person name="Pritham E.J."/>
            <person name="Rechtsteiner A."/>
            <person name="Rho M."/>
            <person name="Rogozin I.B."/>
            <person name="Sakarya O."/>
            <person name="Salamov A."/>
            <person name="Schaack S."/>
            <person name="Shapiro H."/>
            <person name="Shiga Y."/>
            <person name="Skalitzky C."/>
            <person name="Smith Z."/>
            <person name="Souvorov A."/>
            <person name="Sung W."/>
            <person name="Tang Z."/>
            <person name="Tsuchiya D."/>
            <person name="Tu H."/>
            <person name="Vos H."/>
            <person name="Wang M."/>
            <person name="Wolf Y.I."/>
            <person name="Yamagata H."/>
            <person name="Yamada T."/>
            <person name="Ye Y."/>
            <person name="Shaw J.R."/>
            <person name="Andrews J."/>
            <person name="Crease T.J."/>
            <person name="Tang H."/>
            <person name="Lucas S.M."/>
            <person name="Robertson H.M."/>
            <person name="Bork P."/>
            <person name="Koonin E.V."/>
            <person name="Zdobnov E.M."/>
            <person name="Grigoriev I.V."/>
            <person name="Lynch M."/>
            <person name="Boore J.L."/>
        </authorList>
    </citation>
    <scope>NUCLEOTIDE SEQUENCE [LARGE SCALE GENOMIC DNA]</scope>
</reference>
<organism evidence="1 2">
    <name type="scientific">Daphnia pulex</name>
    <name type="common">Water flea</name>
    <dbReference type="NCBI Taxonomy" id="6669"/>
    <lineage>
        <taxon>Eukaryota</taxon>
        <taxon>Metazoa</taxon>
        <taxon>Ecdysozoa</taxon>
        <taxon>Arthropoda</taxon>
        <taxon>Crustacea</taxon>
        <taxon>Branchiopoda</taxon>
        <taxon>Diplostraca</taxon>
        <taxon>Cladocera</taxon>
        <taxon>Anomopoda</taxon>
        <taxon>Daphniidae</taxon>
        <taxon>Daphnia</taxon>
    </lineage>
</organism>
<dbReference type="AlphaFoldDB" id="E9GD87"/>
<proteinExistence type="predicted"/>
<sequence>MDPLIDSWVESIQPKENVDWKQQNASCVTVDEFHVMMKEAEVKEKQDKKEIYELIGAMDDKLMDVGNKVNKRIDTLQERSNKRMDILEENNNNYLTTLT</sequence>
<protein>
    <submittedName>
        <fullName evidence="1">Uncharacterized protein</fullName>
    </submittedName>
</protein>
<dbReference type="HOGENOM" id="CLU_2322709_0_0_1"/>
<keyword evidence="2" id="KW-1185">Reference proteome</keyword>
<gene>
    <name evidence="1" type="ORF">DAPPUDRAFT_316546</name>
</gene>
<dbReference type="InParanoid" id="E9GD87"/>
<dbReference type="Proteomes" id="UP000000305">
    <property type="component" value="Unassembled WGS sequence"/>
</dbReference>
<dbReference type="EMBL" id="GL732539">
    <property type="protein sequence ID" value="EFX82736.1"/>
    <property type="molecule type" value="Genomic_DNA"/>
</dbReference>